<sequence>MTVKLSFAGDKMGEGGDVWARLGHETNPITRVHNLAVLVATRWGAAWSWRAVFEGHRQTRIKYPTGNRWTCRGEPLIPGNQQQCIVIKYTREERKRASNNMNLIYTRHAGFMRPGFFFNRVLSPVSIAVNSRRPTGPYKFPQETRRTID</sequence>
<comment type="caution">
    <text evidence="1">The sequence shown here is derived from an EMBL/GenBank/DDBJ whole genome shotgun (WGS) entry which is preliminary data.</text>
</comment>
<protein>
    <submittedName>
        <fullName evidence="1">Uncharacterized protein</fullName>
    </submittedName>
</protein>
<proteinExistence type="predicted"/>
<dbReference type="EMBL" id="BMAT01013088">
    <property type="protein sequence ID" value="GFS05467.1"/>
    <property type="molecule type" value="Genomic_DNA"/>
</dbReference>
<dbReference type="AlphaFoldDB" id="A0AAV4I7K3"/>
<name>A0AAV4I7K3_9GAST</name>
<evidence type="ECO:0000313" key="1">
    <source>
        <dbReference type="EMBL" id="GFS05467.1"/>
    </source>
</evidence>
<evidence type="ECO:0000313" key="2">
    <source>
        <dbReference type="Proteomes" id="UP000762676"/>
    </source>
</evidence>
<gene>
    <name evidence="1" type="ORF">ElyMa_006520500</name>
</gene>
<reference evidence="1 2" key="1">
    <citation type="journal article" date="2021" name="Elife">
        <title>Chloroplast acquisition without the gene transfer in kleptoplastic sea slugs, Plakobranchus ocellatus.</title>
        <authorList>
            <person name="Maeda T."/>
            <person name="Takahashi S."/>
            <person name="Yoshida T."/>
            <person name="Shimamura S."/>
            <person name="Takaki Y."/>
            <person name="Nagai Y."/>
            <person name="Toyoda A."/>
            <person name="Suzuki Y."/>
            <person name="Arimoto A."/>
            <person name="Ishii H."/>
            <person name="Satoh N."/>
            <person name="Nishiyama T."/>
            <person name="Hasebe M."/>
            <person name="Maruyama T."/>
            <person name="Minagawa J."/>
            <person name="Obokata J."/>
            <person name="Shigenobu S."/>
        </authorList>
    </citation>
    <scope>NUCLEOTIDE SEQUENCE [LARGE SCALE GENOMIC DNA]</scope>
</reference>
<accession>A0AAV4I7K3</accession>
<organism evidence="1 2">
    <name type="scientific">Elysia marginata</name>
    <dbReference type="NCBI Taxonomy" id="1093978"/>
    <lineage>
        <taxon>Eukaryota</taxon>
        <taxon>Metazoa</taxon>
        <taxon>Spiralia</taxon>
        <taxon>Lophotrochozoa</taxon>
        <taxon>Mollusca</taxon>
        <taxon>Gastropoda</taxon>
        <taxon>Heterobranchia</taxon>
        <taxon>Euthyneura</taxon>
        <taxon>Panpulmonata</taxon>
        <taxon>Sacoglossa</taxon>
        <taxon>Placobranchoidea</taxon>
        <taxon>Plakobranchidae</taxon>
        <taxon>Elysia</taxon>
    </lineage>
</organism>
<keyword evidence="2" id="KW-1185">Reference proteome</keyword>
<dbReference type="Proteomes" id="UP000762676">
    <property type="component" value="Unassembled WGS sequence"/>
</dbReference>